<dbReference type="Proteomes" id="UP000182204">
    <property type="component" value="Chromosome"/>
</dbReference>
<evidence type="ECO:0000313" key="3">
    <source>
        <dbReference type="Proteomes" id="UP000182204"/>
    </source>
</evidence>
<name>A0A1L3NIB2_CLOSG</name>
<dbReference type="PROSITE" id="PS51257">
    <property type="entry name" value="PROKAR_LIPOPROTEIN"/>
    <property type="match status" value="1"/>
</dbReference>
<dbReference type="RefSeq" id="WP_072585930.1">
    <property type="nucleotide sequence ID" value="NZ_CP013243.1"/>
</dbReference>
<dbReference type="AlphaFoldDB" id="A0A1L3NIB2"/>
<dbReference type="Pfam" id="PF15525">
    <property type="entry name" value="DUF4652"/>
    <property type="match status" value="1"/>
</dbReference>
<proteinExistence type="predicted"/>
<sequence>MLKNKKIGLILITLIIFSFSVGCTKENKSSVENTKQEEQKVESNNNNDKEKDNKDNTETKNEEKKDEKEVSEKTKFSKIEKEEIVDKKFQGENNTEWKESEQKKYSAIVEGKGNNGEEEGIGKVYLKENNTNKLWLLKINEIKDQKSPKFLYWIDNENLLVIIGHGYGTVSKGGNLYCINVKNDTITPVYEAKDDKHEVISVEKVKDNSGETSLILTLNVYEDDNFVKSHKEEITISNDKVKEFIK</sequence>
<evidence type="ECO:0008006" key="4">
    <source>
        <dbReference type="Google" id="ProtNLM"/>
    </source>
</evidence>
<protein>
    <recommendedName>
        <fullName evidence="4">DUF4652 domain-containing protein</fullName>
    </recommendedName>
</protein>
<accession>A0A1L3NIB2</accession>
<dbReference type="Gene3D" id="2.40.128.660">
    <property type="entry name" value="Uncharacterised protein PF15525, DUF4652"/>
    <property type="match status" value="1"/>
</dbReference>
<dbReference type="EMBL" id="CP013243">
    <property type="protein sequence ID" value="APH15875.1"/>
    <property type="molecule type" value="Genomic_DNA"/>
</dbReference>
<dbReference type="STRING" id="413999.CBO3437"/>
<organism evidence="2 3">
    <name type="scientific">Clostridium sporogenes</name>
    <dbReference type="NCBI Taxonomy" id="1509"/>
    <lineage>
        <taxon>Bacteria</taxon>
        <taxon>Bacillati</taxon>
        <taxon>Bacillota</taxon>
        <taxon>Clostridia</taxon>
        <taxon>Eubacteriales</taxon>
        <taxon>Clostridiaceae</taxon>
        <taxon>Clostridium</taxon>
    </lineage>
</organism>
<dbReference type="InterPro" id="IPR028102">
    <property type="entry name" value="DUF4652"/>
</dbReference>
<evidence type="ECO:0000256" key="1">
    <source>
        <dbReference type="SAM" id="MobiDB-lite"/>
    </source>
</evidence>
<reference evidence="2 3" key="1">
    <citation type="submission" date="2015-11" db="EMBL/GenBank/DDBJ databases">
        <authorList>
            <person name="Hill K.K."/>
            <person name="Shirey T.B."/>
            <person name="Raphael B."/>
            <person name="Daligault H.E."/>
            <person name="Davenport K.W."/>
            <person name="Bruce D.C."/>
            <person name="Foley B.T."/>
            <person name="Johnson S.L."/>
        </authorList>
    </citation>
    <scope>NUCLEOTIDE SEQUENCE [LARGE SCALE GENOMIC DNA]</scope>
    <source>
        <strain evidence="2 3">CDC_1632</strain>
    </source>
</reference>
<evidence type="ECO:0000313" key="2">
    <source>
        <dbReference type="EMBL" id="APH15875.1"/>
    </source>
</evidence>
<dbReference type="eggNOG" id="ENOG5033ABE">
    <property type="taxonomic scope" value="Bacteria"/>
</dbReference>
<gene>
    <name evidence="2" type="ORF">NPD5_2420</name>
</gene>
<feature type="region of interest" description="Disordered" evidence="1">
    <location>
        <begin position="27"/>
        <end position="74"/>
    </location>
</feature>